<keyword evidence="2" id="KW-1185">Reference proteome</keyword>
<evidence type="ECO:0000313" key="2">
    <source>
        <dbReference type="Proteomes" id="UP000428260"/>
    </source>
</evidence>
<accession>A0A6I6JSW8</accession>
<dbReference type="EMBL" id="CP046401">
    <property type="protein sequence ID" value="QGY44200.1"/>
    <property type="molecule type" value="Genomic_DNA"/>
</dbReference>
<sequence>MSIKFTKICIILKNYLPLILSLLFFSSCLKDDDAGDEPTIDWETFGYVIDWTETGSKTGDSDWENISDGQQLSFFSNYVDDELRLPNNGKILYEPSVITGIKNEDYFERTDSTFVIYSSPLPEEADTIIVSYSLIDSSTLIITDTSVSPVVEIKFQRKD</sequence>
<gene>
    <name evidence="1" type="ORF">GM418_11180</name>
</gene>
<dbReference type="AlphaFoldDB" id="A0A6I6JSW8"/>
<dbReference type="Proteomes" id="UP000428260">
    <property type="component" value="Chromosome"/>
</dbReference>
<name>A0A6I6JSW8_9BACT</name>
<protein>
    <submittedName>
        <fullName evidence="1">Uncharacterized protein</fullName>
    </submittedName>
</protein>
<dbReference type="RefSeq" id="WP_158866066.1">
    <property type="nucleotide sequence ID" value="NZ_CP046401.1"/>
</dbReference>
<organism evidence="1 2">
    <name type="scientific">Maribellus comscasis</name>
    <dbReference type="NCBI Taxonomy" id="2681766"/>
    <lineage>
        <taxon>Bacteria</taxon>
        <taxon>Pseudomonadati</taxon>
        <taxon>Bacteroidota</taxon>
        <taxon>Bacteroidia</taxon>
        <taxon>Marinilabiliales</taxon>
        <taxon>Prolixibacteraceae</taxon>
        <taxon>Maribellus</taxon>
    </lineage>
</organism>
<dbReference type="PROSITE" id="PS51257">
    <property type="entry name" value="PROKAR_LIPOPROTEIN"/>
    <property type="match status" value="1"/>
</dbReference>
<evidence type="ECO:0000313" key="1">
    <source>
        <dbReference type="EMBL" id="QGY44200.1"/>
    </source>
</evidence>
<reference evidence="1 2" key="1">
    <citation type="submission" date="2019-11" db="EMBL/GenBank/DDBJ databases">
        <authorList>
            <person name="Zheng R.K."/>
            <person name="Sun C.M."/>
        </authorList>
    </citation>
    <scope>NUCLEOTIDE SEQUENCE [LARGE SCALE GENOMIC DNA]</scope>
    <source>
        <strain evidence="1 2">WC007</strain>
    </source>
</reference>
<dbReference type="KEGG" id="mcos:GM418_11180"/>
<proteinExistence type="predicted"/>